<dbReference type="RefSeq" id="WP_336558617.1">
    <property type="nucleotide sequence ID" value="NZ_JBBAYL010000024.1"/>
</dbReference>
<proteinExistence type="predicted"/>
<accession>A0ABU8GPY3</accession>
<evidence type="ECO:0000313" key="1">
    <source>
        <dbReference type="EMBL" id="MEI5615254.1"/>
    </source>
</evidence>
<sequence>MAYNHNTGEYVLNGRTYTPGGPGARTAFRTIRHYAEDTTGLPAGIDRDALLAAVRMYYRLPLSAPAFQLARGILRALREETAALAAERAGLTLTA</sequence>
<protein>
    <submittedName>
        <fullName evidence="1">Uncharacterized protein</fullName>
    </submittedName>
</protein>
<evidence type="ECO:0000313" key="2">
    <source>
        <dbReference type="Proteomes" id="UP001365781"/>
    </source>
</evidence>
<comment type="caution">
    <text evidence="1">The sequence shown here is derived from an EMBL/GenBank/DDBJ whole genome shotgun (WGS) entry which is preliminary data.</text>
</comment>
<keyword evidence="2" id="KW-1185">Reference proteome</keyword>
<name>A0ABU8GPY3_9ACTN</name>
<dbReference type="Proteomes" id="UP001365781">
    <property type="component" value="Unassembled WGS sequence"/>
</dbReference>
<gene>
    <name evidence="1" type="ORF">WB403_39655</name>
</gene>
<reference evidence="1 2" key="1">
    <citation type="submission" date="2024-03" db="EMBL/GenBank/DDBJ databases">
        <title>First Report of Pectobacterium brasiliscabiei causing potato scab in china.</title>
        <authorList>
            <person name="Handique U."/>
        </authorList>
    </citation>
    <scope>NUCLEOTIDE SEQUENCE [LARGE SCALE GENOMIC DNA]</scope>
    <source>
        <strain evidence="1 2">ZRIMU1503</strain>
    </source>
</reference>
<organism evidence="1 2">
    <name type="scientific">Streptomyces brasiliscabiei</name>
    <dbReference type="NCBI Taxonomy" id="2736302"/>
    <lineage>
        <taxon>Bacteria</taxon>
        <taxon>Bacillati</taxon>
        <taxon>Actinomycetota</taxon>
        <taxon>Actinomycetes</taxon>
        <taxon>Kitasatosporales</taxon>
        <taxon>Streptomycetaceae</taxon>
        <taxon>Streptomyces</taxon>
    </lineage>
</organism>
<dbReference type="EMBL" id="JBBAYM010000035">
    <property type="protein sequence ID" value="MEI5615254.1"/>
    <property type="molecule type" value="Genomic_DNA"/>
</dbReference>